<keyword evidence="3 7" id="KW-0812">Transmembrane</keyword>
<feature type="transmembrane region" description="Helical" evidence="7">
    <location>
        <begin position="349"/>
        <end position="370"/>
    </location>
</feature>
<dbReference type="SMR" id="A0A445GMN4"/>
<dbReference type="PANTHER" id="PTHR10926:SF72">
    <property type="entry name" value="ALA-INTERACTING SUBUNIT"/>
    <property type="match status" value="1"/>
</dbReference>
<dbReference type="InterPro" id="IPR005045">
    <property type="entry name" value="CDC50/LEM3_fam"/>
</dbReference>
<dbReference type="GO" id="GO:0005783">
    <property type="term" value="C:endoplasmic reticulum"/>
    <property type="evidence" value="ECO:0007669"/>
    <property type="project" value="TreeGrafter"/>
</dbReference>
<dbReference type="EMBL" id="QZWG01000015">
    <property type="protein sequence ID" value="RZB62530.1"/>
    <property type="molecule type" value="Genomic_DNA"/>
</dbReference>
<evidence type="ECO:0000256" key="2">
    <source>
        <dbReference type="ARBA" id="ARBA00009457"/>
    </source>
</evidence>
<evidence type="ECO:0000256" key="4">
    <source>
        <dbReference type="ARBA" id="ARBA00022989"/>
    </source>
</evidence>
<dbReference type="Pfam" id="PF03381">
    <property type="entry name" value="CDC50"/>
    <property type="match status" value="1"/>
</dbReference>
<evidence type="ECO:0000313" key="8">
    <source>
        <dbReference type="EMBL" id="RZB62530.1"/>
    </source>
</evidence>
<comment type="similarity">
    <text evidence="2 6">Belongs to the CDC50/LEM3 family.</text>
</comment>
<evidence type="ECO:0000256" key="3">
    <source>
        <dbReference type="ARBA" id="ARBA00022692"/>
    </source>
</evidence>
<dbReference type="Proteomes" id="UP000289340">
    <property type="component" value="Chromosome 15"/>
</dbReference>
<evidence type="ECO:0000256" key="7">
    <source>
        <dbReference type="SAM" id="Phobius"/>
    </source>
</evidence>
<sequence>MVQCDCAVTDLDNCVLFKVQTLNTTQLRYFYPLFHPLICFIKKPDPVMDMPVDKDDAPTSKRTSKKPIYSKFSQQELPAWKPILTPGWVIATFSVIGVIFIPIGLASLFSSESVEEAVFRYDETCLPPSHAQNAVAYIQSDTTNKTCITKWTVEHKMEAPIYIYYQLDNYYQNHRRYVKSRNDKQLWNKAAEGETNNCFPEDKTKDNQPIVPCGLIAWSMFNDTYKFSTSNKDLTVNKKNIAWGSEQRSKFASDVYPKNFQRGDLIGGAKLNESIPLSQQEDLIVWMRTAALPTFRKLYGKIEVDLEVNDEIEIAIENNYNTYEFGGKKNLVLSTTTVMGGKNPFLGTAYLFVGGLSLFCAIAFILLYVIKPRPLGDPSYLSWNRNPGSMK</sequence>
<dbReference type="PIRSF" id="PIRSF015840">
    <property type="entry name" value="DUF284_TM_euk"/>
    <property type="match status" value="1"/>
</dbReference>
<proteinExistence type="inferred from homology"/>
<dbReference type="AlphaFoldDB" id="A0A445GMN4"/>
<protein>
    <recommendedName>
        <fullName evidence="6">ALA-interacting subunit</fullName>
    </recommendedName>
</protein>
<keyword evidence="9" id="KW-1185">Reference proteome</keyword>
<organism evidence="8 9">
    <name type="scientific">Glycine soja</name>
    <name type="common">Wild soybean</name>
    <dbReference type="NCBI Taxonomy" id="3848"/>
    <lineage>
        <taxon>Eukaryota</taxon>
        <taxon>Viridiplantae</taxon>
        <taxon>Streptophyta</taxon>
        <taxon>Embryophyta</taxon>
        <taxon>Tracheophyta</taxon>
        <taxon>Spermatophyta</taxon>
        <taxon>Magnoliopsida</taxon>
        <taxon>eudicotyledons</taxon>
        <taxon>Gunneridae</taxon>
        <taxon>Pentapetalae</taxon>
        <taxon>rosids</taxon>
        <taxon>fabids</taxon>
        <taxon>Fabales</taxon>
        <taxon>Fabaceae</taxon>
        <taxon>Papilionoideae</taxon>
        <taxon>50 kb inversion clade</taxon>
        <taxon>NPAAA clade</taxon>
        <taxon>indigoferoid/millettioid clade</taxon>
        <taxon>Phaseoleae</taxon>
        <taxon>Glycine</taxon>
        <taxon>Glycine subgen. Soja</taxon>
    </lineage>
</organism>
<evidence type="ECO:0000256" key="1">
    <source>
        <dbReference type="ARBA" id="ARBA00004370"/>
    </source>
</evidence>
<dbReference type="GO" id="GO:0005794">
    <property type="term" value="C:Golgi apparatus"/>
    <property type="evidence" value="ECO:0007669"/>
    <property type="project" value="TreeGrafter"/>
</dbReference>
<gene>
    <name evidence="8" type="ORF">D0Y65_039696</name>
</gene>
<keyword evidence="4 7" id="KW-1133">Transmembrane helix</keyword>
<keyword evidence="5 6" id="KW-0472">Membrane</keyword>
<dbReference type="PANTHER" id="PTHR10926">
    <property type="entry name" value="CELL CYCLE CONTROL PROTEIN 50"/>
    <property type="match status" value="1"/>
</dbReference>
<evidence type="ECO:0000256" key="6">
    <source>
        <dbReference type="PIRNR" id="PIRNR015840"/>
    </source>
</evidence>
<comment type="subcellular location">
    <subcellularLocation>
        <location evidence="1">Membrane</location>
    </subcellularLocation>
</comment>
<dbReference type="GO" id="GO:0005886">
    <property type="term" value="C:plasma membrane"/>
    <property type="evidence" value="ECO:0007669"/>
    <property type="project" value="TreeGrafter"/>
</dbReference>
<reference evidence="8 9" key="1">
    <citation type="submission" date="2018-09" db="EMBL/GenBank/DDBJ databases">
        <title>A high-quality reference genome of wild soybean provides a powerful tool to mine soybean genomes.</title>
        <authorList>
            <person name="Xie M."/>
            <person name="Chung C.Y.L."/>
            <person name="Li M.-W."/>
            <person name="Wong F.-L."/>
            <person name="Chan T.-F."/>
            <person name="Lam H.-M."/>
        </authorList>
    </citation>
    <scope>NUCLEOTIDE SEQUENCE [LARGE SCALE GENOMIC DNA]</scope>
    <source>
        <strain evidence="9">cv. W05</strain>
        <tissue evidence="8">Hypocotyl of etiolated seedlings</tissue>
    </source>
</reference>
<comment type="caution">
    <text evidence="8">The sequence shown here is derived from an EMBL/GenBank/DDBJ whole genome shotgun (WGS) entry which is preliminary data.</text>
</comment>
<name>A0A445GMN4_GLYSO</name>
<accession>A0A445GMN4</accession>
<evidence type="ECO:0000256" key="5">
    <source>
        <dbReference type="ARBA" id="ARBA00023136"/>
    </source>
</evidence>
<feature type="transmembrane region" description="Helical" evidence="7">
    <location>
        <begin position="88"/>
        <end position="110"/>
    </location>
</feature>
<evidence type="ECO:0000313" key="9">
    <source>
        <dbReference type="Proteomes" id="UP000289340"/>
    </source>
</evidence>